<protein>
    <recommendedName>
        <fullName evidence="6">Kinesin-like protein</fullName>
    </recommendedName>
</protein>
<gene>
    <name evidence="11" type="ORF">P5673_004340</name>
</gene>
<comment type="similarity">
    <text evidence="5 6">Belongs to the TRAFAC class myosin-kinesin ATPase superfamily. Kinesin family.</text>
</comment>
<dbReference type="PROSITE" id="PS51140">
    <property type="entry name" value="CUE"/>
    <property type="match status" value="1"/>
</dbReference>
<dbReference type="InterPro" id="IPR027640">
    <property type="entry name" value="Kinesin-like_fam"/>
</dbReference>
<feature type="compositionally biased region" description="Basic and acidic residues" evidence="8">
    <location>
        <begin position="100"/>
        <end position="113"/>
    </location>
</feature>
<keyword evidence="3 5" id="KW-0067">ATP-binding</keyword>
<keyword evidence="12" id="KW-1185">Reference proteome</keyword>
<dbReference type="Gene3D" id="3.40.850.10">
    <property type="entry name" value="Kinesin motor domain"/>
    <property type="match status" value="1"/>
</dbReference>
<evidence type="ECO:0000256" key="2">
    <source>
        <dbReference type="ARBA" id="ARBA00022741"/>
    </source>
</evidence>
<dbReference type="GO" id="GO:0003777">
    <property type="term" value="F:microtubule motor activity"/>
    <property type="evidence" value="ECO:0007669"/>
    <property type="project" value="InterPro"/>
</dbReference>
<evidence type="ECO:0000259" key="10">
    <source>
        <dbReference type="PROSITE" id="PS51140"/>
    </source>
</evidence>
<comment type="caution">
    <text evidence="11">The sequence shown here is derived from an EMBL/GenBank/DDBJ whole genome shotgun (WGS) entry which is preliminary data.</text>
</comment>
<dbReference type="InterPro" id="IPR003892">
    <property type="entry name" value="CUE"/>
</dbReference>
<dbReference type="PRINTS" id="PR00380">
    <property type="entry name" value="KINESINHEAVY"/>
</dbReference>
<dbReference type="InterPro" id="IPR036961">
    <property type="entry name" value="Kinesin_motor_dom_sf"/>
</dbReference>
<feature type="domain" description="Kinesin motor" evidence="9">
    <location>
        <begin position="570"/>
        <end position="882"/>
    </location>
</feature>
<organism evidence="11 12">
    <name type="scientific">Acropora cervicornis</name>
    <name type="common">Staghorn coral</name>
    <dbReference type="NCBI Taxonomy" id="6130"/>
    <lineage>
        <taxon>Eukaryota</taxon>
        <taxon>Metazoa</taxon>
        <taxon>Cnidaria</taxon>
        <taxon>Anthozoa</taxon>
        <taxon>Hexacorallia</taxon>
        <taxon>Scleractinia</taxon>
        <taxon>Astrocoeniina</taxon>
        <taxon>Acroporidae</taxon>
        <taxon>Acropora</taxon>
    </lineage>
</organism>
<evidence type="ECO:0000256" key="7">
    <source>
        <dbReference type="SAM" id="Coils"/>
    </source>
</evidence>
<dbReference type="GO" id="GO:0007018">
    <property type="term" value="P:microtubule-based movement"/>
    <property type="evidence" value="ECO:0007669"/>
    <property type="project" value="InterPro"/>
</dbReference>
<dbReference type="GO" id="GO:0005874">
    <property type="term" value="C:microtubule"/>
    <property type="evidence" value="ECO:0007669"/>
    <property type="project" value="UniProtKB-KW"/>
</dbReference>
<feature type="coiled-coil region" evidence="7">
    <location>
        <begin position="356"/>
        <end position="425"/>
    </location>
</feature>
<reference evidence="11" key="1">
    <citation type="journal article" date="2023" name="G3 (Bethesda)">
        <title>Whole genome assembly and annotation of the endangered Caribbean coral Acropora cervicornis.</title>
        <authorList>
            <person name="Selwyn J.D."/>
            <person name="Vollmer S.V."/>
        </authorList>
    </citation>
    <scope>NUCLEOTIDE SEQUENCE</scope>
    <source>
        <strain evidence="11">K2</strain>
    </source>
</reference>
<evidence type="ECO:0000256" key="3">
    <source>
        <dbReference type="ARBA" id="ARBA00022840"/>
    </source>
</evidence>
<reference evidence="11" key="2">
    <citation type="journal article" date="2023" name="Science">
        <title>Genomic signatures of disease resistance in endangered staghorn corals.</title>
        <authorList>
            <person name="Vollmer S.V."/>
            <person name="Selwyn J.D."/>
            <person name="Despard B.A."/>
            <person name="Roesel C.L."/>
        </authorList>
    </citation>
    <scope>NUCLEOTIDE SEQUENCE</scope>
    <source>
        <strain evidence="11">K2</strain>
    </source>
</reference>
<evidence type="ECO:0000256" key="5">
    <source>
        <dbReference type="PROSITE-ProRule" id="PRU00283"/>
    </source>
</evidence>
<feature type="region of interest" description="Disordered" evidence="8">
    <location>
        <begin position="92"/>
        <end position="137"/>
    </location>
</feature>
<evidence type="ECO:0000256" key="4">
    <source>
        <dbReference type="ARBA" id="ARBA00023212"/>
    </source>
</evidence>
<name>A0AAD9R052_ACRCE</name>
<dbReference type="SMART" id="SM00129">
    <property type="entry name" value="KISc"/>
    <property type="match status" value="1"/>
</dbReference>
<dbReference type="SUPFAM" id="SSF52540">
    <property type="entry name" value="P-loop containing nucleoside triphosphate hydrolases"/>
    <property type="match status" value="1"/>
</dbReference>
<sequence>MGNGSISRPENLNGMHVSPSAPSEFIVSRQRGVNNGYAANNGTFDHYYHPAGSSGSRMDTIRSQSNGYDSHANHLNYGQNDYWTNGSNSVAPTSYSRSHYGKDPYGKNLHESSHQSPLSMHRKPKKEKYGQGTHGRNNYYGNGYENPGSYQDWEINENGNSNSDEIVFEVFHCVKTGRDYNVINVDGVRYLVNSWDAADDLQPFPEEWYQHGYIEGQQPVTADYSGYEQGSCNEEPSDNSWVPRWEDDRMGMMEHPTRGLLTTYFEENKVNVLHVYENKSGLWLKMPLSWELHIQDVSSRVTAIQEAFPEWDDRFEILALLRQCDYDLDEVTNTYLNLLAQDVLSKKGSSKRSGSSQDHSAEVELLKEKVEQLEEQLREKESQLEESKAANEDLKARLKSSEEAARKLQVKTECQQLEIEQLKSAPDPEPVLPVIEVVQPVIEKIQPTIEVIQPVAQPAQPVISTPTPQPPPLPPPPPAPKAPTISKETCRNIKVSVRLFSRMLVELKNCFNVEMEGIALIMGRAQSSLGKMKDVDQGSGKELAELRALYHKEVMQRKLLYNQLQELRGNIRVFCRCRYDRKADTKFEFVTDQDLNVTSVSGQKKSFRFDRVFPPSSTQEEVFQDTMPVITSCVDGYNVCIMAYGQTGAGKTYTMMGTEKDPGVNIRSILELLRVCEERTTVDYSMCVSMVEVYNETIRDLLTESNGSQPLNIQMRNKQLIITDVTEIEVKSAADIKSIMETGDKNRSVGATKMNTNSSRSHLLLLLRVQGTDKVTNAVTRGTLALVDLAGSERISKTEATGQRLVEAAAINKSLSALGQVFTALRTNAMHVPYRNSKLTQLMQGSLGGDGKACLFVNISPLASNLSETVSTLQFGSAAKQVQLGKAKQNVTPGGKKN</sequence>
<dbReference type="Pfam" id="PF00225">
    <property type="entry name" value="Kinesin"/>
    <property type="match status" value="1"/>
</dbReference>
<keyword evidence="6" id="KW-0493">Microtubule</keyword>
<dbReference type="GO" id="GO:0008017">
    <property type="term" value="F:microtubule binding"/>
    <property type="evidence" value="ECO:0007669"/>
    <property type="project" value="InterPro"/>
</dbReference>
<comment type="subcellular location">
    <subcellularLocation>
        <location evidence="1">Cytoplasm</location>
        <location evidence="1">Cytoskeleton</location>
    </subcellularLocation>
</comment>
<dbReference type="InterPro" id="IPR019821">
    <property type="entry name" value="Kinesin_motor_CS"/>
</dbReference>
<dbReference type="InterPro" id="IPR027417">
    <property type="entry name" value="P-loop_NTPase"/>
</dbReference>
<keyword evidence="4" id="KW-0206">Cytoskeleton</keyword>
<dbReference type="Proteomes" id="UP001249851">
    <property type="component" value="Unassembled WGS sequence"/>
</dbReference>
<dbReference type="InterPro" id="IPR001752">
    <property type="entry name" value="Kinesin_motor_dom"/>
</dbReference>
<dbReference type="FunFam" id="3.40.850.10:FF:000168">
    <property type="entry name" value="Kinesin-like protein"/>
    <property type="match status" value="1"/>
</dbReference>
<evidence type="ECO:0000313" key="11">
    <source>
        <dbReference type="EMBL" id="KAK2570654.1"/>
    </source>
</evidence>
<evidence type="ECO:0000256" key="8">
    <source>
        <dbReference type="SAM" id="MobiDB-lite"/>
    </source>
</evidence>
<proteinExistence type="inferred from homology"/>
<dbReference type="PROSITE" id="PS00411">
    <property type="entry name" value="KINESIN_MOTOR_1"/>
    <property type="match status" value="1"/>
</dbReference>
<evidence type="ECO:0000313" key="12">
    <source>
        <dbReference type="Proteomes" id="UP001249851"/>
    </source>
</evidence>
<feature type="region of interest" description="Disordered" evidence="8">
    <location>
        <begin position="460"/>
        <end position="487"/>
    </location>
</feature>
<dbReference type="AlphaFoldDB" id="A0AAD9R052"/>
<dbReference type="GO" id="GO:0043130">
    <property type="term" value="F:ubiquitin binding"/>
    <property type="evidence" value="ECO:0007669"/>
    <property type="project" value="InterPro"/>
</dbReference>
<dbReference type="PANTHER" id="PTHR47972:SF65">
    <property type="entry name" value="KINESIN-LIKE PROTEIN"/>
    <property type="match status" value="1"/>
</dbReference>
<dbReference type="EMBL" id="JARQWQ010000007">
    <property type="protein sequence ID" value="KAK2570654.1"/>
    <property type="molecule type" value="Genomic_DNA"/>
</dbReference>
<feature type="binding site" evidence="5">
    <location>
        <begin position="645"/>
        <end position="652"/>
    </location>
    <ligand>
        <name>ATP</name>
        <dbReference type="ChEBI" id="CHEBI:30616"/>
    </ligand>
</feature>
<keyword evidence="2 5" id="KW-0547">Nucleotide-binding</keyword>
<keyword evidence="5 6" id="KW-0505">Motor protein</keyword>
<dbReference type="PROSITE" id="PS50067">
    <property type="entry name" value="KINESIN_MOTOR_2"/>
    <property type="match status" value="1"/>
</dbReference>
<evidence type="ECO:0000256" key="6">
    <source>
        <dbReference type="RuleBase" id="RU000394"/>
    </source>
</evidence>
<evidence type="ECO:0000256" key="1">
    <source>
        <dbReference type="ARBA" id="ARBA00004245"/>
    </source>
</evidence>
<keyword evidence="7" id="KW-0175">Coiled coil</keyword>
<evidence type="ECO:0000259" key="9">
    <source>
        <dbReference type="PROSITE" id="PS50067"/>
    </source>
</evidence>
<accession>A0AAD9R052</accession>
<dbReference type="GO" id="GO:0005524">
    <property type="term" value="F:ATP binding"/>
    <property type="evidence" value="ECO:0007669"/>
    <property type="project" value="UniProtKB-UniRule"/>
</dbReference>
<feature type="compositionally biased region" description="Pro residues" evidence="8">
    <location>
        <begin position="467"/>
        <end position="481"/>
    </location>
</feature>
<feature type="domain" description="CUE" evidence="10">
    <location>
        <begin position="296"/>
        <end position="340"/>
    </location>
</feature>
<dbReference type="PANTHER" id="PTHR47972">
    <property type="entry name" value="KINESIN-LIKE PROTEIN KLP-3"/>
    <property type="match status" value="1"/>
</dbReference>
<keyword evidence="4" id="KW-0963">Cytoplasm</keyword>